<evidence type="ECO:0000313" key="2">
    <source>
        <dbReference type="EMBL" id="CAP95259.1"/>
    </source>
</evidence>
<feature type="compositionally biased region" description="Basic residues" evidence="1">
    <location>
        <begin position="72"/>
        <end position="82"/>
    </location>
</feature>
<evidence type="ECO:0000313" key="3">
    <source>
        <dbReference type="Proteomes" id="UP000000724"/>
    </source>
</evidence>
<reference evidence="2 3" key="1">
    <citation type="journal article" date="2008" name="Nat. Biotechnol.">
        <title>Genome sequencing and analysis of the filamentous fungus Penicillium chrysogenum.</title>
        <authorList>
            <person name="van den Berg M.A."/>
            <person name="Albang R."/>
            <person name="Albermann K."/>
            <person name="Badger J.H."/>
            <person name="Daran J.-M."/>
            <person name="Driessen A.J.M."/>
            <person name="Garcia-Estrada C."/>
            <person name="Fedorova N.D."/>
            <person name="Harris D.M."/>
            <person name="Heijne W.H.M."/>
            <person name="Joardar V.S."/>
            <person name="Kiel J.A.K.W."/>
            <person name="Kovalchuk A."/>
            <person name="Martin J.F."/>
            <person name="Nierman W.C."/>
            <person name="Nijland J.G."/>
            <person name="Pronk J.T."/>
            <person name="Roubos J.A."/>
            <person name="van der Klei I.J."/>
            <person name="van Peij N.N.M.E."/>
            <person name="Veenhuis M."/>
            <person name="von Doehren H."/>
            <person name="Wagner C."/>
            <person name="Wortman J.R."/>
            <person name="Bovenberg R.A.L."/>
        </authorList>
    </citation>
    <scope>NUCLEOTIDE SEQUENCE [LARGE SCALE GENOMIC DNA]</scope>
    <source>
        <strain evidence="3">ATCC 28089 / DSM 1075 / NRRL 1951 / Wisconsin 54-1255</strain>
    </source>
</reference>
<protein>
    <submittedName>
        <fullName evidence="2">Uncharacterized protein</fullName>
    </submittedName>
</protein>
<name>B6HLH7_PENRW</name>
<feature type="region of interest" description="Disordered" evidence="1">
    <location>
        <begin position="1"/>
        <end position="52"/>
    </location>
</feature>
<evidence type="ECO:0000256" key="1">
    <source>
        <dbReference type="SAM" id="MobiDB-lite"/>
    </source>
</evidence>
<dbReference type="Proteomes" id="UP000000724">
    <property type="component" value="Contig Pc00c21"/>
</dbReference>
<dbReference type="HOGENOM" id="CLU_1806847_0_0_1"/>
<dbReference type="AlphaFoldDB" id="B6HLH7"/>
<feature type="compositionally biased region" description="Polar residues" evidence="1">
    <location>
        <begin position="124"/>
        <end position="143"/>
    </location>
</feature>
<feature type="region of interest" description="Disordered" evidence="1">
    <location>
        <begin position="70"/>
        <end position="94"/>
    </location>
</feature>
<proteinExistence type="predicted"/>
<sequence length="143" mass="15489">MSDHSPPAPQPAPPPQNAASRHPTSPQTAQGSVSAPQVDNPVRNPDGLSQRLQSYFGPVRHLLLVPPDFRRRTPRGCRKRGYSRGPAVGLPSGVGRSLNQVRIYRTVESRLLIARSSSERRSCGTPSRTLSMIGSSNMARAQS</sequence>
<feature type="compositionally biased region" description="Polar residues" evidence="1">
    <location>
        <begin position="22"/>
        <end position="37"/>
    </location>
</feature>
<dbReference type="VEuPathDB" id="FungiDB:PCH_Pc21g03620"/>
<keyword evidence="3" id="KW-1185">Reference proteome</keyword>
<dbReference type="EMBL" id="AM920436">
    <property type="protein sequence ID" value="CAP95259.1"/>
    <property type="molecule type" value="Genomic_DNA"/>
</dbReference>
<organism evidence="2 3">
    <name type="scientific">Penicillium rubens (strain ATCC 28089 / DSM 1075 / NRRL 1951 / Wisconsin 54-1255)</name>
    <name type="common">Penicillium chrysogenum</name>
    <dbReference type="NCBI Taxonomy" id="500485"/>
    <lineage>
        <taxon>Eukaryota</taxon>
        <taxon>Fungi</taxon>
        <taxon>Dikarya</taxon>
        <taxon>Ascomycota</taxon>
        <taxon>Pezizomycotina</taxon>
        <taxon>Eurotiomycetes</taxon>
        <taxon>Eurotiomycetidae</taxon>
        <taxon>Eurotiales</taxon>
        <taxon>Aspergillaceae</taxon>
        <taxon>Penicillium</taxon>
        <taxon>Penicillium chrysogenum species complex</taxon>
    </lineage>
</organism>
<accession>B6HLH7</accession>
<gene>
    <name evidence="2" type="ORF">Pc21g03620</name>
    <name evidence="2" type="ORF">PCH_Pc21g03620</name>
</gene>
<feature type="region of interest" description="Disordered" evidence="1">
    <location>
        <begin position="118"/>
        <end position="143"/>
    </location>
</feature>
<feature type="compositionally biased region" description="Pro residues" evidence="1">
    <location>
        <begin position="1"/>
        <end position="16"/>
    </location>
</feature>